<dbReference type="CDD" id="cd07041">
    <property type="entry name" value="STAS_RsbR_RsbS_like"/>
    <property type="match status" value="1"/>
</dbReference>
<dbReference type="EMBL" id="VTEH01000013">
    <property type="protein sequence ID" value="TYR74197.1"/>
    <property type="molecule type" value="Genomic_DNA"/>
</dbReference>
<evidence type="ECO:0000259" key="1">
    <source>
        <dbReference type="PROSITE" id="PS50801"/>
    </source>
</evidence>
<organism evidence="2 3">
    <name type="scientific">Rossellomorea vietnamensis</name>
    <dbReference type="NCBI Taxonomy" id="218284"/>
    <lineage>
        <taxon>Bacteria</taxon>
        <taxon>Bacillati</taxon>
        <taxon>Bacillota</taxon>
        <taxon>Bacilli</taxon>
        <taxon>Bacillales</taxon>
        <taxon>Bacillaceae</taxon>
        <taxon>Rossellomorea</taxon>
    </lineage>
</organism>
<reference evidence="2 3" key="1">
    <citation type="submission" date="2019-08" db="EMBL/GenBank/DDBJ databases">
        <title>Bacillus genomes from the desert of Cuatro Cienegas, Coahuila.</title>
        <authorList>
            <person name="Olmedo-Alvarez G."/>
        </authorList>
    </citation>
    <scope>NUCLEOTIDE SEQUENCE [LARGE SCALE GENOMIC DNA]</scope>
    <source>
        <strain evidence="2 3">CH40_1T</strain>
    </source>
</reference>
<protein>
    <submittedName>
        <fullName evidence="2">STAS domain-containing protein</fullName>
    </submittedName>
</protein>
<comment type="caution">
    <text evidence="2">The sequence shown here is derived from an EMBL/GenBank/DDBJ whole genome shotgun (WGS) entry which is preliminary data.</text>
</comment>
<dbReference type="InterPro" id="IPR003018">
    <property type="entry name" value="GAF"/>
</dbReference>
<evidence type="ECO:0000313" key="3">
    <source>
        <dbReference type="Proteomes" id="UP000323317"/>
    </source>
</evidence>
<dbReference type="PANTHER" id="PTHR33745:SF8">
    <property type="entry name" value="BLUE-LIGHT PHOTORECEPTOR"/>
    <property type="match status" value="1"/>
</dbReference>
<accession>A0A5D4KA11</accession>
<dbReference type="InterPro" id="IPR051932">
    <property type="entry name" value="Bact_StressResp_Reg"/>
</dbReference>
<dbReference type="InterPro" id="IPR036513">
    <property type="entry name" value="STAS_dom_sf"/>
</dbReference>
<dbReference type="Gene3D" id="3.30.750.24">
    <property type="entry name" value="STAS domain"/>
    <property type="match status" value="1"/>
</dbReference>
<dbReference type="AlphaFoldDB" id="A0A5D4KA11"/>
<dbReference type="SUPFAM" id="SSF55781">
    <property type="entry name" value="GAF domain-like"/>
    <property type="match status" value="1"/>
</dbReference>
<dbReference type="Proteomes" id="UP000323317">
    <property type="component" value="Unassembled WGS sequence"/>
</dbReference>
<dbReference type="Pfam" id="PF01590">
    <property type="entry name" value="GAF"/>
    <property type="match status" value="1"/>
</dbReference>
<dbReference type="SUPFAM" id="SSF52091">
    <property type="entry name" value="SpoIIaa-like"/>
    <property type="match status" value="1"/>
</dbReference>
<sequence length="188" mass="20748">MEVTKNLGGGSLIGMPIYYSDGTNFGTLCGMDLRPHHFTEEHISLFKAMAKLLENVLNLERANHRVQALSAPLVPISDTVAILPVIGDVDEDRTNRIMEHSLSQSLKQGLEYMIFDLSGLVTIDECSAFNLLKIGQSLKLLGVRMIITGVRPELALKAVQSGSDLDQIHTESNLSDALRYIGYHLEKI</sequence>
<gene>
    <name evidence="2" type="ORF">FZC79_15390</name>
</gene>
<dbReference type="InterPro" id="IPR002645">
    <property type="entry name" value="STAS_dom"/>
</dbReference>
<evidence type="ECO:0000313" key="2">
    <source>
        <dbReference type="EMBL" id="TYR74197.1"/>
    </source>
</evidence>
<dbReference type="Pfam" id="PF01740">
    <property type="entry name" value="STAS"/>
    <property type="match status" value="1"/>
</dbReference>
<feature type="domain" description="STAS" evidence="1">
    <location>
        <begin position="70"/>
        <end position="181"/>
    </location>
</feature>
<dbReference type="PANTHER" id="PTHR33745">
    <property type="entry name" value="RSBT ANTAGONIST PROTEIN RSBS-RELATED"/>
    <property type="match status" value="1"/>
</dbReference>
<proteinExistence type="predicted"/>
<name>A0A5D4KA11_9BACI</name>
<dbReference type="PROSITE" id="PS50801">
    <property type="entry name" value="STAS"/>
    <property type="match status" value="1"/>
</dbReference>